<feature type="transmembrane region" description="Helical" evidence="2">
    <location>
        <begin position="115"/>
        <end position="133"/>
    </location>
</feature>
<dbReference type="AlphaFoldDB" id="A0A8W7P455"/>
<keyword evidence="2" id="KW-1133">Transmembrane helix</keyword>
<evidence type="ECO:0000256" key="1">
    <source>
        <dbReference type="SAM" id="MobiDB-lite"/>
    </source>
</evidence>
<evidence type="ECO:0000256" key="2">
    <source>
        <dbReference type="SAM" id="Phobius"/>
    </source>
</evidence>
<accession>A0A8W7P455</accession>
<keyword evidence="2" id="KW-0812">Transmembrane</keyword>
<proteinExistence type="predicted"/>
<keyword evidence="2" id="KW-0472">Membrane</keyword>
<protein>
    <submittedName>
        <fullName evidence="3">Uncharacterized protein</fullName>
    </submittedName>
</protein>
<organism evidence="3">
    <name type="scientific">Anopheles coluzzii</name>
    <name type="common">African malaria mosquito</name>
    <dbReference type="NCBI Taxonomy" id="1518534"/>
    <lineage>
        <taxon>Eukaryota</taxon>
        <taxon>Metazoa</taxon>
        <taxon>Ecdysozoa</taxon>
        <taxon>Arthropoda</taxon>
        <taxon>Hexapoda</taxon>
        <taxon>Insecta</taxon>
        <taxon>Pterygota</taxon>
        <taxon>Neoptera</taxon>
        <taxon>Endopterygota</taxon>
        <taxon>Diptera</taxon>
        <taxon>Nematocera</taxon>
        <taxon>Culicoidea</taxon>
        <taxon>Culicidae</taxon>
        <taxon>Anophelinae</taxon>
        <taxon>Anopheles</taxon>
    </lineage>
</organism>
<sequence>MRCGEKPAAMQHPNKNPTATSGARPGTLPPLTAYRCGWVRPVRSWCPLLAVSLLPATVSLVATMLLTMVGRLARGTGQRPGAAGPTPKPSDDDGRRPSEPYLPVASRRRQCHRTALLTLCILTALLLSVKTIFSKSIKLFDVV</sequence>
<feature type="compositionally biased region" description="Basic and acidic residues" evidence="1">
    <location>
        <begin position="89"/>
        <end position="98"/>
    </location>
</feature>
<dbReference type="Proteomes" id="UP000075882">
    <property type="component" value="Unassembled WGS sequence"/>
</dbReference>
<feature type="region of interest" description="Disordered" evidence="1">
    <location>
        <begin position="75"/>
        <end position="106"/>
    </location>
</feature>
<dbReference type="EnsemblMetazoa" id="ACOM025176-RA">
    <property type="protein sequence ID" value="ACOM025176-PA.1"/>
    <property type="gene ID" value="ACOM025176"/>
</dbReference>
<reference evidence="3" key="1">
    <citation type="submission" date="2022-08" db="UniProtKB">
        <authorList>
            <consortium name="EnsemblMetazoa"/>
        </authorList>
    </citation>
    <scope>IDENTIFICATION</scope>
</reference>
<dbReference type="VEuPathDB" id="VectorBase:ACON2_031828"/>
<evidence type="ECO:0000313" key="3">
    <source>
        <dbReference type="EnsemblMetazoa" id="ACOM025176-PA.1"/>
    </source>
</evidence>
<feature type="region of interest" description="Disordered" evidence="1">
    <location>
        <begin position="1"/>
        <end position="26"/>
    </location>
</feature>
<feature type="transmembrane region" description="Helical" evidence="2">
    <location>
        <begin position="48"/>
        <end position="69"/>
    </location>
</feature>
<name>A0A8W7P455_ANOCL</name>